<comment type="similarity">
    <text evidence="1">Belongs to the metallo-dependent hydrolases superfamily. CpsB/CapC family.</text>
</comment>
<evidence type="ECO:0000256" key="1">
    <source>
        <dbReference type="ARBA" id="ARBA00005750"/>
    </source>
</evidence>
<dbReference type="GO" id="GO:0030145">
    <property type="term" value="F:manganese ion binding"/>
    <property type="evidence" value="ECO:0007669"/>
    <property type="project" value="InterPro"/>
</dbReference>
<dbReference type="EC" id="3.1.3.48" evidence="2"/>
<dbReference type="SUPFAM" id="SSF89550">
    <property type="entry name" value="PHP domain-like"/>
    <property type="match status" value="1"/>
</dbReference>
<dbReference type="EMBL" id="JPRK01000002">
    <property type="protein sequence ID" value="KIO54581.1"/>
    <property type="molecule type" value="Genomic_DNA"/>
</dbReference>
<dbReference type="InterPro" id="IPR016195">
    <property type="entry name" value="Pol/histidinol_Pase-like"/>
</dbReference>
<dbReference type="Proteomes" id="UP000032061">
    <property type="component" value="Unassembled WGS sequence"/>
</dbReference>
<evidence type="ECO:0000313" key="5">
    <source>
        <dbReference type="EMBL" id="KIO54581.1"/>
    </source>
</evidence>
<sequence length="244" mass="28751">MFPFLKTKHFLKDLLPENYIDIHNHLLPGIDDGAKTVQETTHLIANMKELNIHKSIATPHTFNQKWNNTTQTIKTAFESATEDKVNNAFLKNYASEYMLDSFLIKKMQEERLLCIHENYLLIEFPLLSSPFHLYEMLFEIKLQNYNIILAHPERYLYLHNSIKKYEQLKDFGISFQLNLLSLTGYYGKMIQKTALQLLENDLYDFTGSDIHSKTEINQFKTVKLQVPNKKQMDRLLLNNSIFLK</sequence>
<comment type="caution">
    <text evidence="5">The sequence shown here is derived from an EMBL/GenBank/DDBJ whole genome shotgun (WGS) entry which is preliminary data.</text>
</comment>
<organism evidence="5 7">
    <name type="scientific">Flavobacterium hibernum</name>
    <dbReference type="NCBI Taxonomy" id="37752"/>
    <lineage>
        <taxon>Bacteria</taxon>
        <taxon>Pseudomonadati</taxon>
        <taxon>Bacteroidota</taxon>
        <taxon>Flavobacteriia</taxon>
        <taxon>Flavobacteriales</taxon>
        <taxon>Flavobacteriaceae</taxon>
        <taxon>Flavobacterium</taxon>
    </lineage>
</organism>
<dbReference type="Gene3D" id="3.20.20.140">
    <property type="entry name" value="Metal-dependent hydrolases"/>
    <property type="match status" value="1"/>
</dbReference>
<accession>A0A0D0F4L1</accession>
<dbReference type="AlphaFoldDB" id="A0A0D0F4L1"/>
<dbReference type="PIRSF" id="PIRSF016557">
    <property type="entry name" value="Caps_synth_CpsB"/>
    <property type="match status" value="1"/>
</dbReference>
<keyword evidence="8" id="KW-1185">Reference proteome</keyword>
<dbReference type="GO" id="GO:0004725">
    <property type="term" value="F:protein tyrosine phosphatase activity"/>
    <property type="evidence" value="ECO:0007669"/>
    <property type="project" value="UniProtKB-EC"/>
</dbReference>
<keyword evidence="3" id="KW-0378">Hydrolase</keyword>
<dbReference type="PANTHER" id="PTHR39181:SF1">
    <property type="entry name" value="TYROSINE-PROTEIN PHOSPHATASE YWQE"/>
    <property type="match status" value="1"/>
</dbReference>
<evidence type="ECO:0000313" key="6">
    <source>
        <dbReference type="EMBL" id="OXA84647.1"/>
    </source>
</evidence>
<reference evidence="6 8" key="2">
    <citation type="submission" date="2016-11" db="EMBL/GenBank/DDBJ databases">
        <title>Whole genomes of Flavobacteriaceae.</title>
        <authorList>
            <person name="Stine C."/>
            <person name="Li C."/>
            <person name="Tadesse D."/>
        </authorList>
    </citation>
    <scope>NUCLEOTIDE SEQUENCE [LARGE SCALE GENOMIC DNA]</scope>
    <source>
        <strain evidence="6 8">ATCC 51468</strain>
    </source>
</reference>
<evidence type="ECO:0000256" key="4">
    <source>
        <dbReference type="ARBA" id="ARBA00051722"/>
    </source>
</evidence>
<gene>
    <name evidence="6" type="ORF">B0A73_18690</name>
    <name evidence="5" type="ORF">IW18_00790</name>
</gene>
<evidence type="ECO:0000256" key="3">
    <source>
        <dbReference type="ARBA" id="ARBA00022801"/>
    </source>
</evidence>
<reference evidence="5 7" key="1">
    <citation type="submission" date="2015-01" db="EMBL/GenBank/DDBJ databases">
        <title>Genome of Flavobacterium hibernum DSM 12611.</title>
        <authorList>
            <person name="Stropko S.J."/>
            <person name="Pipes S.E."/>
            <person name="Newman J.D."/>
        </authorList>
    </citation>
    <scope>NUCLEOTIDE SEQUENCE [LARGE SCALE GENOMIC DNA]</scope>
    <source>
        <strain evidence="5 7">DSM 12611</strain>
    </source>
</reference>
<comment type="catalytic activity">
    <reaction evidence="4">
        <text>O-phospho-L-tyrosyl-[protein] + H2O = L-tyrosyl-[protein] + phosphate</text>
        <dbReference type="Rhea" id="RHEA:10684"/>
        <dbReference type="Rhea" id="RHEA-COMP:10136"/>
        <dbReference type="Rhea" id="RHEA-COMP:20101"/>
        <dbReference type="ChEBI" id="CHEBI:15377"/>
        <dbReference type="ChEBI" id="CHEBI:43474"/>
        <dbReference type="ChEBI" id="CHEBI:46858"/>
        <dbReference type="ChEBI" id="CHEBI:61978"/>
        <dbReference type="EC" id="3.1.3.48"/>
    </reaction>
</comment>
<dbReference type="Pfam" id="PF19567">
    <property type="entry name" value="CpsB_CapC"/>
    <property type="match status" value="1"/>
</dbReference>
<protein>
    <recommendedName>
        <fullName evidence="2">protein-tyrosine-phosphatase</fullName>
        <ecNumber evidence="2">3.1.3.48</ecNumber>
    </recommendedName>
</protein>
<dbReference type="OrthoDB" id="9788539at2"/>
<dbReference type="PANTHER" id="PTHR39181">
    <property type="entry name" value="TYROSINE-PROTEIN PHOSPHATASE YWQE"/>
    <property type="match status" value="1"/>
</dbReference>
<evidence type="ECO:0000313" key="7">
    <source>
        <dbReference type="Proteomes" id="UP000032061"/>
    </source>
</evidence>
<dbReference type="Proteomes" id="UP000198302">
    <property type="component" value="Unassembled WGS sequence"/>
</dbReference>
<proteinExistence type="inferred from homology"/>
<dbReference type="STRING" id="37752.IW18_00790"/>
<evidence type="ECO:0000256" key="2">
    <source>
        <dbReference type="ARBA" id="ARBA00013064"/>
    </source>
</evidence>
<dbReference type="InterPro" id="IPR016667">
    <property type="entry name" value="Caps_polysacc_synth_CpsB/CapC"/>
</dbReference>
<evidence type="ECO:0000313" key="8">
    <source>
        <dbReference type="Proteomes" id="UP000198302"/>
    </source>
</evidence>
<dbReference type="RefSeq" id="WP_041515674.1">
    <property type="nucleotide sequence ID" value="NZ_JPRK01000002.1"/>
</dbReference>
<dbReference type="EMBL" id="MUGX01000029">
    <property type="protein sequence ID" value="OXA84647.1"/>
    <property type="molecule type" value="Genomic_DNA"/>
</dbReference>
<name>A0A0D0F4L1_9FLAO</name>